<protein>
    <submittedName>
        <fullName evidence="2">Uncharacterized protein</fullName>
    </submittedName>
</protein>
<evidence type="ECO:0000313" key="2">
    <source>
        <dbReference type="EMBL" id="KFX53349.1"/>
    </source>
</evidence>
<comment type="caution">
    <text evidence="2">The sequence shown here is derived from an EMBL/GenBank/DDBJ whole genome shotgun (WGS) entry which is preliminary data.</text>
</comment>
<proteinExistence type="predicted"/>
<feature type="compositionally biased region" description="Basic and acidic residues" evidence="1">
    <location>
        <begin position="216"/>
        <end position="231"/>
    </location>
</feature>
<dbReference type="AlphaFoldDB" id="A0A093VTK1"/>
<dbReference type="HOGENOM" id="CLU_863750_0_0_1"/>
<name>A0A093VTK1_TALMA</name>
<accession>A0A093VTK1</accession>
<evidence type="ECO:0000256" key="1">
    <source>
        <dbReference type="SAM" id="MobiDB-lite"/>
    </source>
</evidence>
<sequence>MYLYRLRPSSQYDHNLIGNTPWSYNHQTGQRPMQQHLGSVVHISRQSKPASSSNCKSQINAETSPDVLPSNIVSYFWLCLVEVHASRILAFVCLFFVDNVELVTSWYQSMRNTSAAAPSWTCFEFGQPHDSGTGHLGNMSYLNNMFTDREVDFMAMGGVMTITYTGLMISLSRYNRHQRDSPACWMDGHYLRVKPHPPQENIYLLHVPQNLSQDVNENRSKLMRSSDRNESYEMTPNAPGGSDNQDPRKPHTWKYPQADEYYELTDSNFMQTQVTTVDQEDPSVQNFGVEGASRNGMNIVRTVNITQQAKSGNQAHSPEQLF</sequence>
<reference evidence="2" key="1">
    <citation type="journal article" date="2014" name="PLoS Genet.">
        <title>Signature Gene Expression Reveals Novel Clues to the Molecular Mechanisms of Dimorphic Transition in Penicillium marneffei.</title>
        <authorList>
            <person name="Yang E."/>
            <person name="Wang G."/>
            <person name="Cai J."/>
            <person name="Woo P.C."/>
            <person name="Lau S.K."/>
            <person name="Yuen K.-Y."/>
            <person name="Chow W.-N."/>
            <person name="Lin X."/>
        </authorList>
    </citation>
    <scope>NUCLEOTIDE SEQUENCE [LARGE SCALE GENOMIC DNA]</scope>
    <source>
        <strain evidence="2">PM1</strain>
    </source>
</reference>
<dbReference type="EMBL" id="JPOX01000001">
    <property type="protein sequence ID" value="KFX53349.1"/>
    <property type="molecule type" value="Genomic_DNA"/>
</dbReference>
<feature type="region of interest" description="Disordered" evidence="1">
    <location>
        <begin position="216"/>
        <end position="253"/>
    </location>
</feature>
<organism evidence="2">
    <name type="scientific">Talaromyces marneffei PM1</name>
    <dbReference type="NCBI Taxonomy" id="1077442"/>
    <lineage>
        <taxon>Eukaryota</taxon>
        <taxon>Fungi</taxon>
        <taxon>Dikarya</taxon>
        <taxon>Ascomycota</taxon>
        <taxon>Pezizomycotina</taxon>
        <taxon>Eurotiomycetes</taxon>
        <taxon>Eurotiomycetidae</taxon>
        <taxon>Eurotiales</taxon>
        <taxon>Trichocomaceae</taxon>
        <taxon>Talaromyces</taxon>
        <taxon>Talaromyces sect. Talaromyces</taxon>
    </lineage>
</organism>
<gene>
    <name evidence="2" type="ORF">GQ26_0011900</name>
</gene>